<dbReference type="InterPro" id="IPR041546">
    <property type="entry name" value="ClpA/ClpB_AAA_lid"/>
</dbReference>
<dbReference type="AlphaFoldDB" id="A5AZF2"/>
<accession>A5AZF2</accession>
<protein>
    <recommendedName>
        <fullName evidence="4">UVR domain-containing protein</fullName>
    </recommendedName>
</protein>
<keyword evidence="3" id="KW-0175">Coiled coil</keyword>
<keyword evidence="2" id="KW-0067">ATP-binding</keyword>
<feature type="coiled-coil region" evidence="3">
    <location>
        <begin position="151"/>
        <end position="178"/>
    </location>
</feature>
<evidence type="ECO:0000259" key="4">
    <source>
        <dbReference type="PROSITE" id="PS50151"/>
    </source>
</evidence>
<gene>
    <name evidence="5" type="ORF">VITISV_009677</name>
</gene>
<dbReference type="EMBL" id="AM441266">
    <property type="protein sequence ID" value="CAN82725.1"/>
    <property type="molecule type" value="Genomic_DNA"/>
</dbReference>
<dbReference type="Pfam" id="PF17871">
    <property type="entry name" value="AAA_lid_9"/>
    <property type="match status" value="1"/>
</dbReference>
<dbReference type="Gene3D" id="4.10.860.10">
    <property type="entry name" value="UVR domain"/>
    <property type="match status" value="1"/>
</dbReference>
<dbReference type="Gene3D" id="1.10.8.60">
    <property type="match status" value="1"/>
</dbReference>
<sequence length="284" mass="31876">MGRNISISIFLVDGDLVKVNEPTCMDQPSGFRAWTTSSHGHMVLAPPYDPYGAYPVPPTPMPAPASIVTPISGDDVVLGKIVYDHLLEMEPENTSICRPCNMNANWELNRWKWGCIVREDDDRCLIGNNEEAGVHAIDLIDEAGSWVRLCHAQFSEEARELEKELKQIAIENNEAVRSQDFEKAGELCDRRMELKAQISTLIDKGKEMIKAETEAGDIGLVVTEVNIQHIVSSWTGQIDSQFSLQTVPSNGHQVEDKWTMEKQNSSIEKGIQYTLFWDSLQKIC</sequence>
<evidence type="ECO:0000256" key="1">
    <source>
        <dbReference type="ARBA" id="ARBA00022741"/>
    </source>
</evidence>
<evidence type="ECO:0000256" key="2">
    <source>
        <dbReference type="ARBA" id="ARBA00022840"/>
    </source>
</evidence>
<evidence type="ECO:0000313" key="5">
    <source>
        <dbReference type="EMBL" id="CAN82725.1"/>
    </source>
</evidence>
<dbReference type="PROSITE" id="PS50151">
    <property type="entry name" value="UVR"/>
    <property type="match status" value="1"/>
</dbReference>
<evidence type="ECO:0000256" key="3">
    <source>
        <dbReference type="SAM" id="Coils"/>
    </source>
</evidence>
<organism evidence="5">
    <name type="scientific">Vitis vinifera</name>
    <name type="common">Grape</name>
    <dbReference type="NCBI Taxonomy" id="29760"/>
    <lineage>
        <taxon>Eukaryota</taxon>
        <taxon>Viridiplantae</taxon>
        <taxon>Streptophyta</taxon>
        <taxon>Embryophyta</taxon>
        <taxon>Tracheophyta</taxon>
        <taxon>Spermatophyta</taxon>
        <taxon>Magnoliopsida</taxon>
        <taxon>eudicotyledons</taxon>
        <taxon>Gunneridae</taxon>
        <taxon>Pentapetalae</taxon>
        <taxon>rosids</taxon>
        <taxon>Vitales</taxon>
        <taxon>Vitaceae</taxon>
        <taxon>Viteae</taxon>
        <taxon>Vitis</taxon>
    </lineage>
</organism>
<proteinExistence type="predicted"/>
<dbReference type="InterPro" id="IPR001943">
    <property type="entry name" value="UVR_dom"/>
</dbReference>
<dbReference type="GO" id="GO:0005524">
    <property type="term" value="F:ATP binding"/>
    <property type="evidence" value="ECO:0007669"/>
    <property type="project" value="UniProtKB-KW"/>
</dbReference>
<keyword evidence="1" id="KW-0547">Nucleotide-binding</keyword>
<feature type="domain" description="UVR" evidence="4">
    <location>
        <begin position="162"/>
        <end position="197"/>
    </location>
</feature>
<name>A5AZF2_VITVI</name>
<reference evidence="5" key="1">
    <citation type="journal article" date="2007" name="PLoS ONE">
        <title>The first genome sequence of an elite grapevine cultivar (Pinot noir Vitis vinifera L.): coping with a highly heterozygous genome.</title>
        <authorList>
            <person name="Velasco R."/>
            <person name="Zharkikh A."/>
            <person name="Troggio M."/>
            <person name="Cartwright D.A."/>
            <person name="Cestaro A."/>
            <person name="Pruss D."/>
            <person name="Pindo M."/>
            <person name="FitzGerald L.M."/>
            <person name="Vezzulli S."/>
            <person name="Reid J."/>
            <person name="Malacarne G."/>
            <person name="Iliev D."/>
            <person name="Coppola G."/>
            <person name="Wardell B."/>
            <person name="Micheletti D."/>
            <person name="Macalma T."/>
            <person name="Facci M."/>
            <person name="Mitchell J.T."/>
            <person name="Perazzolli M."/>
            <person name="Eldredge G."/>
            <person name="Gatto P."/>
            <person name="Oyzerski R."/>
            <person name="Moretto M."/>
            <person name="Gutin N."/>
            <person name="Stefanini M."/>
            <person name="Chen Y."/>
            <person name="Segala C."/>
            <person name="Davenport C."/>
            <person name="Dematte L."/>
            <person name="Mraz A."/>
            <person name="Battilana J."/>
            <person name="Stormo K."/>
            <person name="Costa F."/>
            <person name="Tao Q."/>
            <person name="Si-Ammour A."/>
            <person name="Harkins T."/>
            <person name="Lackey A."/>
            <person name="Perbost C."/>
            <person name="Taillon B."/>
            <person name="Stella A."/>
            <person name="Solovyev V."/>
            <person name="Fawcett J.A."/>
            <person name="Sterck L."/>
            <person name="Vandepoele K."/>
            <person name="Grando S.M."/>
            <person name="Toppo S."/>
            <person name="Moser C."/>
            <person name="Lanchbury J."/>
            <person name="Bogden R."/>
            <person name="Skolnick M."/>
            <person name="Sgaramella V."/>
            <person name="Bhatnagar S.K."/>
            <person name="Fontana P."/>
            <person name="Gutin A."/>
            <person name="Van de Peer Y."/>
            <person name="Salamini F."/>
            <person name="Viola R."/>
        </authorList>
    </citation>
    <scope>NUCLEOTIDE SEQUENCE</scope>
</reference>